<comment type="caution">
    <text evidence="2">The sequence shown here is derived from an EMBL/GenBank/DDBJ whole genome shotgun (WGS) entry which is preliminary data.</text>
</comment>
<dbReference type="AlphaFoldDB" id="X6LLC9"/>
<dbReference type="GO" id="GO:0004842">
    <property type="term" value="F:ubiquitin-protein transferase activity"/>
    <property type="evidence" value="ECO:0007669"/>
    <property type="project" value="InterPro"/>
</dbReference>
<evidence type="ECO:0000313" key="3">
    <source>
        <dbReference type="Proteomes" id="UP000023152"/>
    </source>
</evidence>
<proteinExistence type="predicted"/>
<dbReference type="Proteomes" id="UP000023152">
    <property type="component" value="Unassembled WGS sequence"/>
</dbReference>
<reference evidence="2 3" key="1">
    <citation type="journal article" date="2013" name="Curr. Biol.">
        <title>The Genome of the Foraminiferan Reticulomyxa filosa.</title>
        <authorList>
            <person name="Glockner G."/>
            <person name="Hulsmann N."/>
            <person name="Schleicher M."/>
            <person name="Noegel A.A."/>
            <person name="Eichinger L."/>
            <person name="Gallinger C."/>
            <person name="Pawlowski J."/>
            <person name="Sierra R."/>
            <person name="Euteneuer U."/>
            <person name="Pillet L."/>
            <person name="Moustafa A."/>
            <person name="Platzer M."/>
            <person name="Groth M."/>
            <person name="Szafranski K."/>
            <person name="Schliwa M."/>
        </authorList>
    </citation>
    <scope>NUCLEOTIDE SEQUENCE [LARGE SCALE GENOMIC DNA]</scope>
</reference>
<dbReference type="PANTHER" id="PTHR22605:SF1">
    <property type="entry name" value="RZ-TYPE DOMAIN-CONTAINING PROTEIN"/>
    <property type="match status" value="1"/>
</dbReference>
<dbReference type="Pfam" id="PF07728">
    <property type="entry name" value="AAA_5"/>
    <property type="match status" value="1"/>
</dbReference>
<protein>
    <recommendedName>
        <fullName evidence="1">ATPase dynein-related AAA domain-containing protein</fullName>
    </recommendedName>
</protein>
<dbReference type="EMBL" id="ASPP01035885">
    <property type="protein sequence ID" value="ETO02399.1"/>
    <property type="molecule type" value="Genomic_DNA"/>
</dbReference>
<gene>
    <name evidence="2" type="ORF">RFI_35037</name>
</gene>
<dbReference type="OrthoDB" id="2423195at2759"/>
<dbReference type="SUPFAM" id="SSF52540">
    <property type="entry name" value="P-loop containing nucleoside triphosphate hydrolases"/>
    <property type="match status" value="1"/>
</dbReference>
<sequence>MNVDKNQHEHAKVWRYIKQLHKWEIYNFEQELEKKTSFAKNNSVYFENEEAQFKKLDLLLRICGGYQTNDENKRKIKVEQLLKKHNDYALTFDNILKIVAIFFRLKSSIPVLIMGETGCGKTKLLKFMASALNIQMTSIDVHGGYTVEDLQRDLEDPLQEASRNPKCTYL</sequence>
<dbReference type="Gene3D" id="3.40.50.300">
    <property type="entry name" value="P-loop containing nucleotide triphosphate hydrolases"/>
    <property type="match status" value="1"/>
</dbReference>
<accession>X6LLC9</accession>
<evidence type="ECO:0000259" key="1">
    <source>
        <dbReference type="Pfam" id="PF07728"/>
    </source>
</evidence>
<dbReference type="GO" id="GO:0016887">
    <property type="term" value="F:ATP hydrolysis activity"/>
    <property type="evidence" value="ECO:0007669"/>
    <property type="project" value="InterPro"/>
</dbReference>
<feature type="domain" description="ATPase dynein-related AAA" evidence="1">
    <location>
        <begin position="110"/>
        <end position="155"/>
    </location>
</feature>
<keyword evidence="3" id="KW-1185">Reference proteome</keyword>
<dbReference type="InterPro" id="IPR011704">
    <property type="entry name" value="ATPase_dyneun-rel_AAA"/>
</dbReference>
<dbReference type="PANTHER" id="PTHR22605">
    <property type="entry name" value="RZ-TYPE DOMAIN-CONTAINING PROTEIN"/>
    <property type="match status" value="1"/>
</dbReference>
<dbReference type="InterPro" id="IPR031248">
    <property type="entry name" value="RNF213"/>
</dbReference>
<name>X6LLC9_RETFI</name>
<organism evidence="2 3">
    <name type="scientific">Reticulomyxa filosa</name>
    <dbReference type="NCBI Taxonomy" id="46433"/>
    <lineage>
        <taxon>Eukaryota</taxon>
        <taxon>Sar</taxon>
        <taxon>Rhizaria</taxon>
        <taxon>Retaria</taxon>
        <taxon>Foraminifera</taxon>
        <taxon>Monothalamids</taxon>
        <taxon>Reticulomyxidae</taxon>
        <taxon>Reticulomyxa</taxon>
    </lineage>
</organism>
<evidence type="ECO:0000313" key="2">
    <source>
        <dbReference type="EMBL" id="ETO02399.1"/>
    </source>
</evidence>
<dbReference type="InterPro" id="IPR027417">
    <property type="entry name" value="P-loop_NTPase"/>
</dbReference>
<dbReference type="GO" id="GO:0005524">
    <property type="term" value="F:ATP binding"/>
    <property type="evidence" value="ECO:0007669"/>
    <property type="project" value="InterPro"/>
</dbReference>
<feature type="non-terminal residue" evidence="2">
    <location>
        <position position="170"/>
    </location>
</feature>